<dbReference type="EMBL" id="KV425983">
    <property type="protein sequence ID" value="KZV93852.1"/>
    <property type="molecule type" value="Genomic_DNA"/>
</dbReference>
<feature type="region of interest" description="Disordered" evidence="1">
    <location>
        <begin position="228"/>
        <end position="252"/>
    </location>
</feature>
<evidence type="ECO:0000313" key="3">
    <source>
        <dbReference type="Proteomes" id="UP000077266"/>
    </source>
</evidence>
<keyword evidence="3" id="KW-1185">Reference proteome</keyword>
<sequence>MSAQRPLGTHTRVLTLAAAHRSSLGNAFNVHTHSPILQLCARRRWVRHILPLHVQACARAVATAAGRVTLAIGPTSTHRCAQSAISGIPGEPGAASTPPTGALVQSALPRWRLCCFDLRARPTPTPDTPLVWRPGSRRAVDVAYASRLSRPRVDNSEVDSTRARDPFLRRLSRRPPTASPADIDPTAGHVRFQPRGCLLELIQGLVECTSMQRRVAFPVQTKVGRAAAAHDQRMSDADADSDCSAARRRTPDLHSLPAQAAQILV</sequence>
<dbReference type="Proteomes" id="UP000077266">
    <property type="component" value="Unassembled WGS sequence"/>
</dbReference>
<protein>
    <submittedName>
        <fullName evidence="2">Uncharacterized protein</fullName>
    </submittedName>
</protein>
<evidence type="ECO:0000256" key="1">
    <source>
        <dbReference type="SAM" id="MobiDB-lite"/>
    </source>
</evidence>
<evidence type="ECO:0000313" key="2">
    <source>
        <dbReference type="EMBL" id="KZV93852.1"/>
    </source>
</evidence>
<gene>
    <name evidence="2" type="ORF">EXIGLDRAFT_33613</name>
</gene>
<dbReference type="InParanoid" id="A0A165ITE7"/>
<dbReference type="AlphaFoldDB" id="A0A165ITE7"/>
<proteinExistence type="predicted"/>
<organism evidence="2 3">
    <name type="scientific">Exidia glandulosa HHB12029</name>
    <dbReference type="NCBI Taxonomy" id="1314781"/>
    <lineage>
        <taxon>Eukaryota</taxon>
        <taxon>Fungi</taxon>
        <taxon>Dikarya</taxon>
        <taxon>Basidiomycota</taxon>
        <taxon>Agaricomycotina</taxon>
        <taxon>Agaricomycetes</taxon>
        <taxon>Auriculariales</taxon>
        <taxon>Exidiaceae</taxon>
        <taxon>Exidia</taxon>
    </lineage>
</organism>
<reference evidence="2 3" key="1">
    <citation type="journal article" date="2016" name="Mol. Biol. Evol.">
        <title>Comparative Genomics of Early-Diverging Mushroom-Forming Fungi Provides Insights into the Origins of Lignocellulose Decay Capabilities.</title>
        <authorList>
            <person name="Nagy L.G."/>
            <person name="Riley R."/>
            <person name="Tritt A."/>
            <person name="Adam C."/>
            <person name="Daum C."/>
            <person name="Floudas D."/>
            <person name="Sun H."/>
            <person name="Yadav J.S."/>
            <person name="Pangilinan J."/>
            <person name="Larsson K.H."/>
            <person name="Matsuura K."/>
            <person name="Barry K."/>
            <person name="Labutti K."/>
            <person name="Kuo R."/>
            <person name="Ohm R.A."/>
            <person name="Bhattacharya S.S."/>
            <person name="Shirouzu T."/>
            <person name="Yoshinaga Y."/>
            <person name="Martin F.M."/>
            <person name="Grigoriev I.V."/>
            <person name="Hibbett D.S."/>
        </authorList>
    </citation>
    <scope>NUCLEOTIDE SEQUENCE [LARGE SCALE GENOMIC DNA]</scope>
    <source>
        <strain evidence="2 3">HHB12029</strain>
    </source>
</reference>
<name>A0A165ITE7_EXIGL</name>
<accession>A0A165ITE7</accession>